<name>A0A7J8YPU8_GOSAI</name>
<evidence type="ECO:0000313" key="2">
    <source>
        <dbReference type="Proteomes" id="UP000593577"/>
    </source>
</evidence>
<reference evidence="1 2" key="1">
    <citation type="journal article" date="2019" name="Genome Biol. Evol.">
        <title>Insights into the evolution of the New World diploid cottons (Gossypium, subgenus Houzingenia) based on genome sequencing.</title>
        <authorList>
            <person name="Grover C.E."/>
            <person name="Arick M.A. 2nd"/>
            <person name="Thrash A."/>
            <person name="Conover J.L."/>
            <person name="Sanders W.S."/>
            <person name="Peterson D.G."/>
            <person name="Frelichowski J.E."/>
            <person name="Scheffler J.A."/>
            <person name="Scheffler B.E."/>
            <person name="Wendel J.F."/>
        </authorList>
    </citation>
    <scope>NUCLEOTIDE SEQUENCE [LARGE SCALE GENOMIC DNA]</scope>
    <source>
        <strain evidence="1">185</strain>
        <tissue evidence="1">Leaf</tissue>
    </source>
</reference>
<feature type="non-terminal residue" evidence="1">
    <location>
        <position position="1"/>
    </location>
</feature>
<gene>
    <name evidence="1" type="ORF">Goari_022196</name>
</gene>
<organism evidence="1 2">
    <name type="scientific">Gossypium aridum</name>
    <name type="common">American cotton</name>
    <name type="synonym">Erioxylum aridum</name>
    <dbReference type="NCBI Taxonomy" id="34290"/>
    <lineage>
        <taxon>Eukaryota</taxon>
        <taxon>Viridiplantae</taxon>
        <taxon>Streptophyta</taxon>
        <taxon>Embryophyta</taxon>
        <taxon>Tracheophyta</taxon>
        <taxon>Spermatophyta</taxon>
        <taxon>Magnoliopsida</taxon>
        <taxon>eudicotyledons</taxon>
        <taxon>Gunneridae</taxon>
        <taxon>Pentapetalae</taxon>
        <taxon>rosids</taxon>
        <taxon>malvids</taxon>
        <taxon>Malvales</taxon>
        <taxon>Malvaceae</taxon>
        <taxon>Malvoideae</taxon>
        <taxon>Gossypium</taxon>
    </lineage>
</organism>
<dbReference type="PANTHER" id="PTHR48200">
    <property type="entry name" value="PROTEIN, PUTATIVE-RELATED"/>
    <property type="match status" value="1"/>
</dbReference>
<comment type="caution">
    <text evidence="1">The sequence shown here is derived from an EMBL/GenBank/DDBJ whole genome shotgun (WGS) entry which is preliminary data.</text>
</comment>
<sequence>MEKWMAILQNLKDEDVEWKAPCEFSFKDDGYKKKIREITSAWKQIYRMKRLAIELMVTSEYNEWWSKRVNDNIPWSREEDVRSIEE</sequence>
<protein>
    <submittedName>
        <fullName evidence="1">Uncharacterized protein</fullName>
    </submittedName>
</protein>
<accession>A0A7J8YPU8</accession>
<dbReference type="Proteomes" id="UP000593577">
    <property type="component" value="Unassembled WGS sequence"/>
</dbReference>
<proteinExistence type="predicted"/>
<dbReference type="EMBL" id="JABFAA010315617">
    <property type="protein sequence ID" value="MBA0701631.1"/>
    <property type="molecule type" value="Genomic_DNA"/>
</dbReference>
<dbReference type="PANTHER" id="PTHR48200:SF1">
    <property type="entry name" value="AMINOTRANSFERASE-LIKE PLANT MOBILE DOMAIN-CONTAINING PROTEIN"/>
    <property type="match status" value="1"/>
</dbReference>
<keyword evidence="2" id="KW-1185">Reference proteome</keyword>
<dbReference type="AlphaFoldDB" id="A0A7J8YPU8"/>
<evidence type="ECO:0000313" key="1">
    <source>
        <dbReference type="EMBL" id="MBA0701631.1"/>
    </source>
</evidence>